<evidence type="ECO:0000313" key="2">
    <source>
        <dbReference type="EMBL" id="KAG5263753.1"/>
    </source>
</evidence>
<evidence type="ECO:0000256" key="1">
    <source>
        <dbReference type="SAM" id="SignalP"/>
    </source>
</evidence>
<name>A0AAV6FLZ2_9TELE</name>
<keyword evidence="3" id="KW-1185">Reference proteome</keyword>
<keyword evidence="1" id="KW-0732">Signal</keyword>
<feature type="chain" id="PRO_5043697572" evidence="1">
    <location>
        <begin position="21"/>
        <end position="248"/>
    </location>
</feature>
<gene>
    <name evidence="2" type="ORF">AALO_G00268200</name>
</gene>
<accession>A0AAV6FLZ2</accession>
<comment type="caution">
    <text evidence="2">The sequence shown here is derived from an EMBL/GenBank/DDBJ whole genome shotgun (WGS) entry which is preliminary data.</text>
</comment>
<evidence type="ECO:0000313" key="3">
    <source>
        <dbReference type="Proteomes" id="UP000823561"/>
    </source>
</evidence>
<proteinExistence type="predicted"/>
<feature type="signal peptide" evidence="1">
    <location>
        <begin position="1"/>
        <end position="20"/>
    </location>
</feature>
<dbReference type="EMBL" id="JADWDJ010000021">
    <property type="protein sequence ID" value="KAG5263753.1"/>
    <property type="molecule type" value="Genomic_DNA"/>
</dbReference>
<reference evidence="2" key="1">
    <citation type="submission" date="2020-10" db="EMBL/GenBank/DDBJ databases">
        <title>Chromosome-scale genome assembly of the Allis shad, Alosa alosa.</title>
        <authorList>
            <person name="Margot Z."/>
            <person name="Christophe K."/>
            <person name="Cabau C."/>
            <person name="Louis A."/>
            <person name="Berthelot C."/>
            <person name="Parey E."/>
            <person name="Roest Crollius H."/>
            <person name="Montfort J."/>
            <person name="Robinson-Rechavi M."/>
            <person name="Bucao C."/>
            <person name="Bouchez O."/>
            <person name="Gislard M."/>
            <person name="Lluch J."/>
            <person name="Milhes M."/>
            <person name="Lampietro C."/>
            <person name="Lopez Roques C."/>
            <person name="Donnadieu C."/>
            <person name="Braasch I."/>
            <person name="Desvignes T."/>
            <person name="Postlethwait J."/>
            <person name="Bobe J."/>
            <person name="Guiguen Y."/>
        </authorList>
    </citation>
    <scope>NUCLEOTIDE SEQUENCE</scope>
    <source>
        <strain evidence="2">M-15738</strain>
        <tissue evidence="2">Blood</tissue>
    </source>
</reference>
<protein>
    <submittedName>
        <fullName evidence="2">Uncharacterized protein</fullName>
    </submittedName>
</protein>
<dbReference type="Proteomes" id="UP000823561">
    <property type="component" value="Chromosome 21"/>
</dbReference>
<dbReference type="AlphaFoldDB" id="A0AAV6FLZ2"/>
<organism evidence="2 3">
    <name type="scientific">Alosa alosa</name>
    <name type="common">allis shad</name>
    <dbReference type="NCBI Taxonomy" id="278164"/>
    <lineage>
        <taxon>Eukaryota</taxon>
        <taxon>Metazoa</taxon>
        <taxon>Chordata</taxon>
        <taxon>Craniata</taxon>
        <taxon>Vertebrata</taxon>
        <taxon>Euteleostomi</taxon>
        <taxon>Actinopterygii</taxon>
        <taxon>Neopterygii</taxon>
        <taxon>Teleostei</taxon>
        <taxon>Clupei</taxon>
        <taxon>Clupeiformes</taxon>
        <taxon>Clupeoidei</taxon>
        <taxon>Clupeidae</taxon>
        <taxon>Alosa</taxon>
    </lineage>
</organism>
<sequence length="248" mass="27616">MASKRLTIIVLACALCYLEPDFTGWIVSTPLAPPKQWASTPGISPNPFSALTQFALQLMVKQEQDAHKRVKLTPVRPTDAEPCSKEHTLLKKGPCMVVEDLLLEREHRENLLHFTGKMDEVFKRSRVSQTRANSQSPEVKRAGAVALRATAVREAVQRVETETRRPGAIVWVISFHRVCLLVTMGLLARITIRILLQNTNAPEECKSEGQKGSNLPGPCPITVLQNRAGPHKVTTRRKRRGVRSCKGC</sequence>